<feature type="transmembrane region" description="Helical" evidence="1">
    <location>
        <begin position="54"/>
        <end position="71"/>
    </location>
</feature>
<evidence type="ECO:0000313" key="2">
    <source>
        <dbReference type="EMBL" id="GAA3951234.1"/>
    </source>
</evidence>
<evidence type="ECO:0000256" key="1">
    <source>
        <dbReference type="SAM" id="Phobius"/>
    </source>
</evidence>
<evidence type="ECO:0000313" key="3">
    <source>
        <dbReference type="Proteomes" id="UP001418444"/>
    </source>
</evidence>
<feature type="transmembrane region" description="Helical" evidence="1">
    <location>
        <begin position="25"/>
        <end position="48"/>
    </location>
</feature>
<keyword evidence="1" id="KW-0812">Transmembrane</keyword>
<keyword evidence="1" id="KW-1133">Transmembrane helix</keyword>
<sequence length="145" mass="15263">MTEQAVAFTPDPATRPKTVRWALRLWLVSGVLLVALGVVSIITTLLGAGWHLDVLGIGVLVIILGLCYLMLSRKACLVPQWRGSLAALSGVSVVMLLVLTIGFQSPGLAGVLAAAVIGLGGTILAYRPTADAWFNGRDCARPDEQ</sequence>
<feature type="transmembrane region" description="Helical" evidence="1">
    <location>
        <begin position="107"/>
        <end position="126"/>
    </location>
</feature>
<organism evidence="2 3">
    <name type="scientific">Gordonia caeni</name>
    <dbReference type="NCBI Taxonomy" id="1007097"/>
    <lineage>
        <taxon>Bacteria</taxon>
        <taxon>Bacillati</taxon>
        <taxon>Actinomycetota</taxon>
        <taxon>Actinomycetes</taxon>
        <taxon>Mycobacteriales</taxon>
        <taxon>Gordoniaceae</taxon>
        <taxon>Gordonia</taxon>
    </lineage>
</organism>
<accession>A0ABP7NP19</accession>
<dbReference type="EMBL" id="BAAAZW010000002">
    <property type="protein sequence ID" value="GAA3951234.1"/>
    <property type="molecule type" value="Genomic_DNA"/>
</dbReference>
<name>A0ABP7NP19_9ACTN</name>
<dbReference type="RefSeq" id="WP_344780521.1">
    <property type="nucleotide sequence ID" value="NZ_BAAAZW010000002.1"/>
</dbReference>
<reference evidence="3" key="1">
    <citation type="journal article" date="2019" name="Int. J. Syst. Evol. Microbiol.">
        <title>The Global Catalogue of Microorganisms (GCM) 10K type strain sequencing project: providing services to taxonomists for standard genome sequencing and annotation.</title>
        <authorList>
            <consortium name="The Broad Institute Genomics Platform"/>
            <consortium name="The Broad Institute Genome Sequencing Center for Infectious Disease"/>
            <person name="Wu L."/>
            <person name="Ma J."/>
        </authorList>
    </citation>
    <scope>NUCLEOTIDE SEQUENCE [LARGE SCALE GENOMIC DNA]</scope>
    <source>
        <strain evidence="3">JCM 16923</strain>
    </source>
</reference>
<gene>
    <name evidence="2" type="ORF">GCM10022231_06220</name>
</gene>
<feature type="transmembrane region" description="Helical" evidence="1">
    <location>
        <begin position="83"/>
        <end position="101"/>
    </location>
</feature>
<evidence type="ECO:0008006" key="4">
    <source>
        <dbReference type="Google" id="ProtNLM"/>
    </source>
</evidence>
<keyword evidence="3" id="KW-1185">Reference proteome</keyword>
<keyword evidence="1" id="KW-0472">Membrane</keyword>
<dbReference type="Proteomes" id="UP001418444">
    <property type="component" value="Unassembled WGS sequence"/>
</dbReference>
<protein>
    <recommendedName>
        <fullName evidence="4">Transmembrane protein</fullName>
    </recommendedName>
</protein>
<proteinExistence type="predicted"/>
<comment type="caution">
    <text evidence="2">The sequence shown here is derived from an EMBL/GenBank/DDBJ whole genome shotgun (WGS) entry which is preliminary data.</text>
</comment>